<dbReference type="PATRIC" id="fig|400772.4.peg.195"/>
<evidence type="ECO:0000313" key="5">
    <source>
        <dbReference type="Proteomes" id="UP000257479"/>
    </source>
</evidence>
<dbReference type="EMBL" id="DMNG01000247">
    <property type="protein sequence ID" value="HAN25656.1"/>
    <property type="molecule type" value="Genomic_DNA"/>
</dbReference>
<keyword evidence="1" id="KW-1133">Transmembrane helix</keyword>
<feature type="transmembrane region" description="Helical" evidence="1">
    <location>
        <begin position="125"/>
        <end position="147"/>
    </location>
</feature>
<evidence type="ECO:0000256" key="1">
    <source>
        <dbReference type="SAM" id="Phobius"/>
    </source>
</evidence>
<dbReference type="AlphaFoldDB" id="A0A0F0LXY8"/>
<evidence type="ECO:0000313" key="4">
    <source>
        <dbReference type="Proteomes" id="UP000033451"/>
    </source>
</evidence>
<comment type="caution">
    <text evidence="3">The sequence shown here is derived from an EMBL/GenBank/DDBJ whole genome shotgun (WGS) entry which is preliminary data.</text>
</comment>
<keyword evidence="4" id="KW-1185">Reference proteome</keyword>
<dbReference type="Proteomes" id="UP000257479">
    <property type="component" value="Unassembled WGS sequence"/>
</dbReference>
<dbReference type="RefSeq" id="WP_045245897.1">
    <property type="nucleotide sequence ID" value="NZ_JYIY01000039.1"/>
</dbReference>
<feature type="transmembrane region" description="Helical" evidence="1">
    <location>
        <begin position="72"/>
        <end position="88"/>
    </location>
</feature>
<name>A0A0F0LXY8_9MICO</name>
<dbReference type="STRING" id="400772.RR49_00172"/>
<evidence type="ECO:0000313" key="3">
    <source>
        <dbReference type="EMBL" id="KJL44196.1"/>
    </source>
</evidence>
<organism evidence="3 4">
    <name type="scientific">Microbacterium ginsengisoli</name>
    <dbReference type="NCBI Taxonomy" id="400772"/>
    <lineage>
        <taxon>Bacteria</taxon>
        <taxon>Bacillati</taxon>
        <taxon>Actinomycetota</taxon>
        <taxon>Actinomycetes</taxon>
        <taxon>Micrococcales</taxon>
        <taxon>Microbacteriaceae</taxon>
        <taxon>Microbacterium</taxon>
    </lineage>
</organism>
<feature type="transmembrane region" description="Helical" evidence="1">
    <location>
        <begin position="36"/>
        <end position="60"/>
    </location>
</feature>
<feature type="transmembrane region" description="Helical" evidence="1">
    <location>
        <begin position="153"/>
        <end position="179"/>
    </location>
</feature>
<reference evidence="2 5" key="2">
    <citation type="journal article" date="2018" name="Nat. Biotechnol.">
        <title>A standardized bacterial taxonomy based on genome phylogeny substantially revises the tree of life.</title>
        <authorList>
            <person name="Parks D.H."/>
            <person name="Chuvochina M."/>
            <person name="Waite D.W."/>
            <person name="Rinke C."/>
            <person name="Skarshewski A."/>
            <person name="Chaumeil P.A."/>
            <person name="Hugenholtz P."/>
        </authorList>
    </citation>
    <scope>NUCLEOTIDE SEQUENCE [LARGE SCALE GENOMIC DNA]</scope>
    <source>
        <strain evidence="2">UBA9152</strain>
    </source>
</reference>
<gene>
    <name evidence="2" type="ORF">DCP95_13990</name>
    <name evidence="3" type="ORF">RR49_00172</name>
</gene>
<proteinExistence type="predicted"/>
<reference evidence="3 4" key="1">
    <citation type="submission" date="2015-02" db="EMBL/GenBank/DDBJ databases">
        <title>Draft genome sequences of ten Microbacterium spp. with emphasis on heavy metal contaminated environments.</title>
        <authorList>
            <person name="Corretto E."/>
        </authorList>
    </citation>
    <scope>NUCLEOTIDE SEQUENCE [LARGE SCALE GENOMIC DNA]</scope>
    <source>
        <strain evidence="3 4">DSM 18659</strain>
    </source>
</reference>
<protein>
    <submittedName>
        <fullName evidence="3">Uncharacterized protein</fullName>
    </submittedName>
</protein>
<dbReference type="Proteomes" id="UP000033451">
    <property type="component" value="Unassembled WGS sequence"/>
</dbReference>
<evidence type="ECO:0000313" key="2">
    <source>
        <dbReference type="EMBL" id="HAN25656.1"/>
    </source>
</evidence>
<accession>A0A0F0LXY8</accession>
<dbReference type="EMBL" id="JYIY01000039">
    <property type="protein sequence ID" value="KJL44196.1"/>
    <property type="molecule type" value="Genomic_DNA"/>
</dbReference>
<keyword evidence="1" id="KW-0472">Membrane</keyword>
<sequence>MSRVRSGIALALVIVLGAVAQGLTALPAVGSTDTTALSIIGVGSIVIVVVEVWLLGWAAWAFATRAPGGPRVAAFGWMSLLVIILLVVAGAVSILVPLVLTAAGCLVAAASAGQRPWHGFRVFRAHPWAAVILLVVGSVVLTVAWIAAFSAGFFITGAVGGMITWLAFGIAGGGLLIWWSSLVQRTAASAAS</sequence>
<keyword evidence="1" id="KW-0812">Transmembrane</keyword>